<keyword evidence="3" id="KW-1185">Reference proteome</keyword>
<sequence length="248" mass="28766">MVLQLAPNYMGNTETGPLRNSMTWRSHYMPSPYNRATDPTWTGLIFNDFDHFHYDEGTFGDYIPKLPGAYRGYTSVSHPQLLPDSPTCRIRQYGQYHGPRTSRFLAGQGDEKELEEAEQAHKEHASFWRLPNRPKGKEPDQGQSLPVPPYPDLIPQPIGHYTNNAPHLGIKLILLQPLKPFKGDHDDIEYFLGDCTTYFEVFVLFFQLSLQTIPFAASYFEGTVKDWWVYKQQEFWADSDWDPTPPRY</sequence>
<organism evidence="2 3">
    <name type="scientific">Armillaria ostoyae</name>
    <name type="common">Armillaria root rot fungus</name>
    <dbReference type="NCBI Taxonomy" id="47428"/>
    <lineage>
        <taxon>Eukaryota</taxon>
        <taxon>Fungi</taxon>
        <taxon>Dikarya</taxon>
        <taxon>Basidiomycota</taxon>
        <taxon>Agaricomycotina</taxon>
        <taxon>Agaricomycetes</taxon>
        <taxon>Agaricomycetidae</taxon>
        <taxon>Agaricales</taxon>
        <taxon>Marasmiineae</taxon>
        <taxon>Physalacriaceae</taxon>
        <taxon>Armillaria</taxon>
    </lineage>
</organism>
<dbReference type="Proteomes" id="UP000219338">
    <property type="component" value="Unassembled WGS sequence"/>
</dbReference>
<evidence type="ECO:0000256" key="1">
    <source>
        <dbReference type="SAM" id="MobiDB-lite"/>
    </source>
</evidence>
<dbReference type="AlphaFoldDB" id="A0A284R4I3"/>
<proteinExistence type="predicted"/>
<gene>
    <name evidence="2" type="ORF">ARMOST_06965</name>
</gene>
<dbReference type="OrthoDB" id="3068543at2759"/>
<name>A0A284R4I3_ARMOS</name>
<protein>
    <submittedName>
        <fullName evidence="2">Uncharacterized protein</fullName>
    </submittedName>
</protein>
<reference evidence="3" key="1">
    <citation type="journal article" date="2017" name="Nat. Ecol. Evol.">
        <title>Genome expansion and lineage-specific genetic innovations in the forest pathogenic fungi Armillaria.</title>
        <authorList>
            <person name="Sipos G."/>
            <person name="Prasanna A.N."/>
            <person name="Walter M.C."/>
            <person name="O'Connor E."/>
            <person name="Balint B."/>
            <person name="Krizsan K."/>
            <person name="Kiss B."/>
            <person name="Hess J."/>
            <person name="Varga T."/>
            <person name="Slot J."/>
            <person name="Riley R."/>
            <person name="Boka B."/>
            <person name="Rigling D."/>
            <person name="Barry K."/>
            <person name="Lee J."/>
            <person name="Mihaltcheva S."/>
            <person name="LaButti K."/>
            <person name="Lipzen A."/>
            <person name="Waldron R."/>
            <person name="Moloney N.M."/>
            <person name="Sperisen C."/>
            <person name="Kredics L."/>
            <person name="Vagvoelgyi C."/>
            <person name="Patrignani A."/>
            <person name="Fitzpatrick D."/>
            <person name="Nagy I."/>
            <person name="Doyle S."/>
            <person name="Anderson J.B."/>
            <person name="Grigoriev I.V."/>
            <person name="Gueldener U."/>
            <person name="Muensterkoetter M."/>
            <person name="Nagy L.G."/>
        </authorList>
    </citation>
    <scope>NUCLEOTIDE SEQUENCE [LARGE SCALE GENOMIC DNA]</scope>
    <source>
        <strain evidence="3">C18/9</strain>
    </source>
</reference>
<accession>A0A284R4I3</accession>
<evidence type="ECO:0000313" key="2">
    <source>
        <dbReference type="EMBL" id="SJL03608.1"/>
    </source>
</evidence>
<evidence type="ECO:0000313" key="3">
    <source>
        <dbReference type="Proteomes" id="UP000219338"/>
    </source>
</evidence>
<dbReference type="EMBL" id="FUEG01000004">
    <property type="protein sequence ID" value="SJL03608.1"/>
    <property type="molecule type" value="Genomic_DNA"/>
</dbReference>
<feature type="region of interest" description="Disordered" evidence="1">
    <location>
        <begin position="123"/>
        <end position="146"/>
    </location>
</feature>